<dbReference type="PROSITE" id="PS51085">
    <property type="entry name" value="2FE2S_FER_2"/>
    <property type="match status" value="1"/>
</dbReference>
<feature type="region of interest" description="Disordered" evidence="6">
    <location>
        <begin position="169"/>
        <end position="191"/>
    </location>
</feature>
<dbReference type="GO" id="GO:0046872">
    <property type="term" value="F:metal ion binding"/>
    <property type="evidence" value="ECO:0007669"/>
    <property type="project" value="UniProtKB-KW"/>
</dbReference>
<evidence type="ECO:0000256" key="4">
    <source>
        <dbReference type="ARBA" id="ARBA00023004"/>
    </source>
</evidence>
<dbReference type="InterPro" id="IPR012675">
    <property type="entry name" value="Beta-grasp_dom_sf"/>
</dbReference>
<evidence type="ECO:0000256" key="2">
    <source>
        <dbReference type="ARBA" id="ARBA00022723"/>
    </source>
</evidence>
<organism evidence="8">
    <name type="scientific">marine metagenome</name>
    <dbReference type="NCBI Taxonomy" id="408172"/>
    <lineage>
        <taxon>unclassified sequences</taxon>
        <taxon>metagenomes</taxon>
        <taxon>ecological metagenomes</taxon>
    </lineage>
</organism>
<evidence type="ECO:0000259" key="7">
    <source>
        <dbReference type="PROSITE" id="PS51085"/>
    </source>
</evidence>
<dbReference type="EMBL" id="UINC01002238">
    <property type="protein sequence ID" value="SUZ94470.1"/>
    <property type="molecule type" value="Genomic_DNA"/>
</dbReference>
<dbReference type="InterPro" id="IPR051452">
    <property type="entry name" value="Diverse_Oxidoreductases"/>
</dbReference>
<dbReference type="GO" id="GO:0051537">
    <property type="term" value="F:2 iron, 2 sulfur cluster binding"/>
    <property type="evidence" value="ECO:0007669"/>
    <property type="project" value="UniProtKB-KW"/>
</dbReference>
<evidence type="ECO:0000256" key="1">
    <source>
        <dbReference type="ARBA" id="ARBA00022714"/>
    </source>
</evidence>
<keyword evidence="2" id="KW-0479">Metal-binding</keyword>
<evidence type="ECO:0000313" key="8">
    <source>
        <dbReference type="EMBL" id="SUZ94470.1"/>
    </source>
</evidence>
<dbReference type="AlphaFoldDB" id="A0A381RRG2"/>
<dbReference type="PANTHER" id="PTHR44379">
    <property type="entry name" value="OXIDOREDUCTASE WITH IRON-SULFUR SUBUNIT"/>
    <property type="match status" value="1"/>
</dbReference>
<keyword evidence="1" id="KW-0001">2Fe-2S</keyword>
<keyword evidence="3" id="KW-0560">Oxidoreductase</keyword>
<dbReference type="InterPro" id="IPR001041">
    <property type="entry name" value="2Fe-2S_ferredoxin-type"/>
</dbReference>
<dbReference type="InterPro" id="IPR002888">
    <property type="entry name" value="2Fe-2S-bd"/>
</dbReference>
<accession>A0A381RRG2</accession>
<proteinExistence type="predicted"/>
<dbReference type="PANTHER" id="PTHR44379:SF5">
    <property type="entry name" value="OXIDOREDUCTASE WITH IRON-SULFUR SUBUNIT"/>
    <property type="match status" value="1"/>
</dbReference>
<dbReference type="CDD" id="cd00207">
    <property type="entry name" value="fer2"/>
    <property type="match status" value="1"/>
</dbReference>
<dbReference type="GO" id="GO:0016491">
    <property type="term" value="F:oxidoreductase activity"/>
    <property type="evidence" value="ECO:0007669"/>
    <property type="project" value="UniProtKB-KW"/>
</dbReference>
<evidence type="ECO:0000256" key="5">
    <source>
        <dbReference type="ARBA" id="ARBA00023014"/>
    </source>
</evidence>
<evidence type="ECO:0000256" key="6">
    <source>
        <dbReference type="SAM" id="MobiDB-lite"/>
    </source>
</evidence>
<keyword evidence="4" id="KW-0408">Iron</keyword>
<dbReference type="SUPFAM" id="SSF47741">
    <property type="entry name" value="CO dehydrogenase ISP C-domain like"/>
    <property type="match status" value="1"/>
</dbReference>
<feature type="compositionally biased region" description="Basic and acidic residues" evidence="6">
    <location>
        <begin position="176"/>
        <end position="191"/>
    </location>
</feature>
<dbReference type="Pfam" id="PF00111">
    <property type="entry name" value="Fer2"/>
    <property type="match status" value="1"/>
</dbReference>
<dbReference type="Pfam" id="PF01799">
    <property type="entry name" value="Fer2_2"/>
    <property type="match status" value="1"/>
</dbReference>
<keyword evidence="5" id="KW-0411">Iron-sulfur</keyword>
<name>A0A381RRG2_9ZZZZ</name>
<dbReference type="InterPro" id="IPR036010">
    <property type="entry name" value="2Fe-2S_ferredoxin-like_sf"/>
</dbReference>
<reference evidence="8" key="1">
    <citation type="submission" date="2018-05" db="EMBL/GenBank/DDBJ databases">
        <authorList>
            <person name="Lanie J.A."/>
            <person name="Ng W.-L."/>
            <person name="Kazmierczak K.M."/>
            <person name="Andrzejewski T.M."/>
            <person name="Davidsen T.M."/>
            <person name="Wayne K.J."/>
            <person name="Tettelin H."/>
            <person name="Glass J.I."/>
            <person name="Rusch D."/>
            <person name="Podicherti R."/>
            <person name="Tsui H.-C.T."/>
            <person name="Winkler M.E."/>
        </authorList>
    </citation>
    <scope>NUCLEOTIDE SEQUENCE</scope>
</reference>
<evidence type="ECO:0000256" key="3">
    <source>
        <dbReference type="ARBA" id="ARBA00023002"/>
    </source>
</evidence>
<dbReference type="InterPro" id="IPR036884">
    <property type="entry name" value="2Fe-2S-bd_dom_sf"/>
</dbReference>
<dbReference type="Gene3D" id="3.10.20.30">
    <property type="match status" value="1"/>
</dbReference>
<feature type="domain" description="2Fe-2S ferredoxin-type" evidence="7">
    <location>
        <begin position="19"/>
        <end position="91"/>
    </location>
</feature>
<gene>
    <name evidence="8" type="ORF">METZ01_LOCUS47324</name>
</gene>
<dbReference type="Gene3D" id="1.10.150.120">
    <property type="entry name" value="[2Fe-2S]-binding domain"/>
    <property type="match status" value="1"/>
</dbReference>
<protein>
    <recommendedName>
        <fullName evidence="7">2Fe-2S ferredoxin-type domain-containing protein</fullName>
    </recommendedName>
</protein>
<sequence length="191" mass="20273">MVQFRLPMLPPSDEVEWFARVNSMVVSMPIESNAILLDVLRDQVGSLGTKRGCDMGTCGCCSVLIDGNPRLSCLMLAQEADGCQITTIEGLADGHHLHPIQQTFTECGGSQCGFCTPGFLVVISALLDGNPSPSDDEIKTAIEGNLCRCTGYQQIVDSVRAASDILVSGRSTPDATDAKSDPHPGYDGGPR</sequence>
<dbReference type="SUPFAM" id="SSF54292">
    <property type="entry name" value="2Fe-2S ferredoxin-like"/>
    <property type="match status" value="1"/>
</dbReference>